<evidence type="ECO:0000313" key="4">
    <source>
        <dbReference type="EMBL" id="QBM27862.1"/>
    </source>
</evidence>
<feature type="domain" description="DUF1468" evidence="3">
    <location>
        <begin position="5"/>
        <end position="137"/>
    </location>
</feature>
<keyword evidence="2" id="KW-0732">Signal</keyword>
<feature type="transmembrane region" description="Helical" evidence="1">
    <location>
        <begin position="122"/>
        <end position="145"/>
    </location>
</feature>
<reference evidence="4 5" key="1">
    <citation type="submission" date="2019-03" db="EMBL/GenBank/DDBJ databases">
        <authorList>
            <person name="Sebastian G."/>
            <person name="Baumann P."/>
            <person name="Ruckert C."/>
            <person name="Kalinowski J."/>
            <person name="Nebel B."/>
            <person name="Takors R."/>
            <person name="Blombach B."/>
        </authorList>
    </citation>
    <scope>NUCLEOTIDE SEQUENCE [LARGE SCALE GENOMIC DNA]</scope>
    <source>
        <strain evidence="4 5">DSM 1084</strain>
    </source>
</reference>
<dbReference type="InterPro" id="IPR009936">
    <property type="entry name" value="DUF1468"/>
</dbReference>
<dbReference type="AlphaFoldDB" id="A0A4P6WVF6"/>
<evidence type="ECO:0000259" key="3">
    <source>
        <dbReference type="Pfam" id="PF07331"/>
    </source>
</evidence>
<feature type="signal peptide" evidence="2">
    <location>
        <begin position="1"/>
        <end position="20"/>
    </location>
</feature>
<feature type="transmembrane region" description="Helical" evidence="1">
    <location>
        <begin position="36"/>
        <end position="55"/>
    </location>
</feature>
<dbReference type="Proteomes" id="UP000293912">
    <property type="component" value="Chromosome"/>
</dbReference>
<dbReference type="KEGG" id="hpse:HPF_09200"/>
<dbReference type="Pfam" id="PF07331">
    <property type="entry name" value="TctB"/>
    <property type="match status" value="1"/>
</dbReference>
<gene>
    <name evidence="4" type="ORF">HPF_09200</name>
</gene>
<keyword evidence="1" id="KW-1133">Transmembrane helix</keyword>
<sequence precursor="true">MSDRVLGAVCVLASAAMAWAAQDYAAAISYEPVGPRAFPLLLACGLGLSGLWLVLRPSAGAEAFRGVPWGPTALCAAAVLAYALLFQWLGFPLATALMAVPVGMSFGGSWKQSLTGGAALGLVLYLLFDKLLGVVLPAGPLATLLGGN</sequence>
<keyword evidence="1" id="KW-0472">Membrane</keyword>
<dbReference type="RefSeq" id="WP_133156415.1">
    <property type="nucleotide sequence ID" value="NZ_CP037867.1"/>
</dbReference>
<keyword evidence="1" id="KW-0812">Transmembrane</keyword>
<organism evidence="4 5">
    <name type="scientific">Hydrogenophaga pseudoflava</name>
    <name type="common">Pseudomonas carboxydoflava</name>
    <dbReference type="NCBI Taxonomy" id="47421"/>
    <lineage>
        <taxon>Bacteria</taxon>
        <taxon>Pseudomonadati</taxon>
        <taxon>Pseudomonadota</taxon>
        <taxon>Betaproteobacteria</taxon>
        <taxon>Burkholderiales</taxon>
        <taxon>Comamonadaceae</taxon>
        <taxon>Hydrogenophaga</taxon>
    </lineage>
</organism>
<evidence type="ECO:0000313" key="5">
    <source>
        <dbReference type="Proteomes" id="UP000293912"/>
    </source>
</evidence>
<keyword evidence="5" id="KW-1185">Reference proteome</keyword>
<protein>
    <submittedName>
        <fullName evidence="4">Tripartite tricarboxylate transporter TctB family protein</fullName>
    </submittedName>
</protein>
<evidence type="ECO:0000256" key="1">
    <source>
        <dbReference type="SAM" id="Phobius"/>
    </source>
</evidence>
<feature type="transmembrane region" description="Helical" evidence="1">
    <location>
        <begin position="91"/>
        <end position="110"/>
    </location>
</feature>
<evidence type="ECO:0000256" key="2">
    <source>
        <dbReference type="SAM" id="SignalP"/>
    </source>
</evidence>
<feature type="transmembrane region" description="Helical" evidence="1">
    <location>
        <begin position="67"/>
        <end position="85"/>
    </location>
</feature>
<accession>A0A4P6WVF6</accession>
<feature type="chain" id="PRO_5020271945" evidence="2">
    <location>
        <begin position="21"/>
        <end position="148"/>
    </location>
</feature>
<name>A0A4P6WVF6_HYDPS</name>
<proteinExistence type="predicted"/>
<dbReference type="EMBL" id="CP037867">
    <property type="protein sequence ID" value="QBM27862.1"/>
    <property type="molecule type" value="Genomic_DNA"/>
</dbReference>